<dbReference type="PANTHER" id="PTHR43649">
    <property type="entry name" value="ARABINOSE-BINDING PROTEIN-RELATED"/>
    <property type="match status" value="1"/>
</dbReference>
<dbReference type="Proteomes" id="UP000285310">
    <property type="component" value="Unassembled WGS sequence"/>
</dbReference>
<evidence type="ECO:0000313" key="5">
    <source>
        <dbReference type="Proteomes" id="UP000285310"/>
    </source>
</evidence>
<dbReference type="InterPro" id="IPR050490">
    <property type="entry name" value="Bact_solute-bd_prot1"/>
</dbReference>
<gene>
    <name evidence="4" type="ORF">SAJA_03400</name>
</gene>
<evidence type="ECO:0000256" key="3">
    <source>
        <dbReference type="SAM" id="SignalP"/>
    </source>
</evidence>
<name>A0A423PZM0_9GAMM</name>
<dbReference type="SUPFAM" id="SSF53850">
    <property type="entry name" value="Periplasmic binding protein-like II"/>
    <property type="match status" value="1"/>
</dbReference>
<comment type="subcellular location">
    <subcellularLocation>
        <location evidence="1">Periplasm</location>
    </subcellularLocation>
</comment>
<keyword evidence="5" id="KW-1185">Reference proteome</keyword>
<dbReference type="GO" id="GO:0042597">
    <property type="term" value="C:periplasmic space"/>
    <property type="evidence" value="ECO:0007669"/>
    <property type="project" value="UniProtKB-SubCell"/>
</dbReference>
<dbReference type="RefSeq" id="WP_123657235.1">
    <property type="nucleotide sequence ID" value="NZ_AYKG01000007.1"/>
</dbReference>
<comment type="similarity">
    <text evidence="2">Belongs to the bacterial solute-binding protein 1 family.</text>
</comment>
<dbReference type="PANTHER" id="PTHR43649:SF12">
    <property type="entry name" value="DIACETYLCHITOBIOSE BINDING PROTEIN DASA"/>
    <property type="match status" value="1"/>
</dbReference>
<dbReference type="FunCoup" id="A0A423PZM0">
    <property type="interactions" value="69"/>
</dbReference>
<feature type="chain" id="PRO_5019264315" evidence="3">
    <location>
        <begin position="28"/>
        <end position="443"/>
    </location>
</feature>
<sequence length="443" mass="48635">MTFKYLTAQGLIGGLIFSAAALTSAQAATQVTIATVNNPDMVTMQKMTPAFEKTHPQIKLNWVTLPENELRQKVTTDIASNAGQYDAVMLSNYEAPIWAKNGWLVPFDNLPDSYHADDLLESVKQGLTVKDKLYALPFYAESSITYYRTDLFKKAGLSMPEQPSYDQIETFAAKLNDPKNHTYGICLRGLPGWGENMAFFSTMVNTYGGRWFDMSWKPQLTSDAWKQAATQYKKLLTQYGPPGVTSNGFTESETLFANGQCGMWIDSTVAAGYLSDPENSKVAESTGFAQAPVAKTENGSSWLYSWALAVPKSSKKQDAAKAFVEWATSQDYIQLVADKRGWVAVPPGTRHSTYDSAEYQKAAPFAGLVEKAIASADPKHPTAEPVPYTGIQFVDIPPFQAIGTRTGQIMAGILAGQTSVEQGLNQAQAFTKRMMMQSGYPKK</sequence>
<dbReference type="Pfam" id="PF01547">
    <property type="entry name" value="SBP_bac_1"/>
    <property type="match status" value="1"/>
</dbReference>
<protein>
    <submittedName>
        <fullName evidence="4">Sugar ABC transporter substrate-binding protein</fullName>
    </submittedName>
</protein>
<evidence type="ECO:0000256" key="2">
    <source>
        <dbReference type="ARBA" id="ARBA00008520"/>
    </source>
</evidence>
<comment type="caution">
    <text evidence="4">The sequence shown here is derived from an EMBL/GenBank/DDBJ whole genome shotgun (WGS) entry which is preliminary data.</text>
</comment>
<dbReference type="InParanoid" id="A0A423PZM0"/>
<dbReference type="Gene3D" id="3.40.190.10">
    <property type="entry name" value="Periplasmic binding protein-like II"/>
    <property type="match status" value="2"/>
</dbReference>
<evidence type="ECO:0000256" key="1">
    <source>
        <dbReference type="ARBA" id="ARBA00004418"/>
    </source>
</evidence>
<reference evidence="4 5" key="1">
    <citation type="submission" date="2013-10" db="EMBL/GenBank/DDBJ databases">
        <title>Salinisphaera japonica YTM-1 Genome Sequencing.</title>
        <authorList>
            <person name="Lai Q."/>
            <person name="Li C."/>
            <person name="Shao Z."/>
        </authorList>
    </citation>
    <scope>NUCLEOTIDE SEQUENCE [LARGE SCALE GENOMIC DNA]</scope>
    <source>
        <strain evidence="4 5">YTM-1</strain>
    </source>
</reference>
<dbReference type="CDD" id="cd13585">
    <property type="entry name" value="PBP2_TMBP_like"/>
    <property type="match status" value="1"/>
</dbReference>
<dbReference type="InterPro" id="IPR006059">
    <property type="entry name" value="SBP"/>
</dbReference>
<feature type="signal peptide" evidence="3">
    <location>
        <begin position="1"/>
        <end position="27"/>
    </location>
</feature>
<proteinExistence type="inferred from homology"/>
<dbReference type="OrthoDB" id="9804061at2"/>
<accession>A0A423PZM0</accession>
<keyword evidence="3" id="KW-0732">Signal</keyword>
<dbReference type="AlphaFoldDB" id="A0A423PZM0"/>
<evidence type="ECO:0000313" key="4">
    <source>
        <dbReference type="EMBL" id="ROO31139.1"/>
    </source>
</evidence>
<organism evidence="4 5">
    <name type="scientific">Salinisphaera japonica YTM-1</name>
    <dbReference type="NCBI Taxonomy" id="1209778"/>
    <lineage>
        <taxon>Bacteria</taxon>
        <taxon>Pseudomonadati</taxon>
        <taxon>Pseudomonadota</taxon>
        <taxon>Gammaproteobacteria</taxon>
        <taxon>Salinisphaerales</taxon>
        <taxon>Salinisphaeraceae</taxon>
        <taxon>Salinisphaera</taxon>
    </lineage>
</organism>
<dbReference type="EMBL" id="AYKG01000007">
    <property type="protein sequence ID" value="ROO31139.1"/>
    <property type="molecule type" value="Genomic_DNA"/>
</dbReference>